<dbReference type="Gene3D" id="3.40.50.2300">
    <property type="match status" value="2"/>
</dbReference>
<dbReference type="PANTHER" id="PTHR47235:SF1">
    <property type="entry name" value="BLR6548 PROTEIN"/>
    <property type="match status" value="1"/>
</dbReference>
<reference evidence="3" key="1">
    <citation type="submission" date="2020-05" db="EMBL/GenBank/DDBJ databases">
        <authorList>
            <person name="Chiriac C."/>
            <person name="Salcher M."/>
            <person name="Ghai R."/>
            <person name="Kavagutti S V."/>
        </authorList>
    </citation>
    <scope>NUCLEOTIDE SEQUENCE</scope>
</reference>
<gene>
    <name evidence="3" type="ORF">UFOPK3775_00086</name>
</gene>
<feature type="domain" description="Leucine-binding protein" evidence="2">
    <location>
        <begin position="43"/>
        <end position="392"/>
    </location>
</feature>
<dbReference type="SUPFAM" id="SSF53822">
    <property type="entry name" value="Periplasmic binding protein-like I"/>
    <property type="match status" value="1"/>
</dbReference>
<dbReference type="EMBL" id="CAESAK010000005">
    <property type="protein sequence ID" value="CAB4330126.1"/>
    <property type="molecule type" value="Genomic_DNA"/>
</dbReference>
<dbReference type="CDD" id="cd06343">
    <property type="entry name" value="PBP1_ABC_ligand_binding-like"/>
    <property type="match status" value="1"/>
</dbReference>
<name>A0A6J5YK21_9ZZZZ</name>
<keyword evidence="1" id="KW-0732">Signal</keyword>
<dbReference type="PROSITE" id="PS51318">
    <property type="entry name" value="TAT"/>
    <property type="match status" value="1"/>
</dbReference>
<protein>
    <submittedName>
        <fullName evidence="3">Unannotated protein</fullName>
    </submittedName>
</protein>
<evidence type="ECO:0000259" key="2">
    <source>
        <dbReference type="Pfam" id="PF13458"/>
    </source>
</evidence>
<dbReference type="AlphaFoldDB" id="A0A6J5YK21"/>
<dbReference type="InterPro" id="IPR028082">
    <property type="entry name" value="Peripla_BP_I"/>
</dbReference>
<organism evidence="3">
    <name type="scientific">freshwater metagenome</name>
    <dbReference type="NCBI Taxonomy" id="449393"/>
    <lineage>
        <taxon>unclassified sequences</taxon>
        <taxon>metagenomes</taxon>
        <taxon>ecological metagenomes</taxon>
    </lineage>
</organism>
<evidence type="ECO:0000313" key="3">
    <source>
        <dbReference type="EMBL" id="CAB4330126.1"/>
    </source>
</evidence>
<proteinExistence type="predicted"/>
<dbReference type="InterPro" id="IPR006311">
    <property type="entry name" value="TAT_signal"/>
</dbReference>
<dbReference type="PANTHER" id="PTHR47235">
    <property type="entry name" value="BLR6548 PROTEIN"/>
    <property type="match status" value="1"/>
</dbReference>
<dbReference type="InterPro" id="IPR028081">
    <property type="entry name" value="Leu-bd"/>
</dbReference>
<dbReference type="Pfam" id="PF13458">
    <property type="entry name" value="Peripla_BP_6"/>
    <property type="match status" value="1"/>
</dbReference>
<sequence length="433" mass="44545">MKAINRRKLVSAGAMLAVAALTAVAVPAQAFSPKSETGVSSKEIKLGITLPMTGAASPGYNKVPAAMKAYFDYVNANGGVNGRKVTLVVKDDQYVPTQAVAKTNELILKDRVFALLAPLGTANNKAVAASVNPAKRGVPVLFVNTGFSGFADTKKYPTTYPILPSYVMEAKIMGEYIKDNFAGKTIGLVYQDDDFGTDALAGFKTAGVKFATTVGYASGSQGAATAAGWVTKLKAANCDVVILFGVSSATAAGLGTAAAMKYTPQWILGSVGGDATTIKAAGVPAGVLYNAVGASFLPATSDTTDEYVALFSDIYSKAVPGSAFDNNVLVGMNTAFVAVQALKAAGNNPTRKSLLAAIASKGSTFASAGLLPLNYSATSHVGYNGYWFGKYSPTGDLKPVGGTYTLYTTDSGTGAVVKSTYKRPAMPAKGLPK</sequence>
<evidence type="ECO:0000256" key="1">
    <source>
        <dbReference type="ARBA" id="ARBA00022729"/>
    </source>
</evidence>
<accession>A0A6J5YK21</accession>